<feature type="DNA-binding region" description="H-T-H motif" evidence="4">
    <location>
        <begin position="39"/>
        <end position="58"/>
    </location>
</feature>
<keyword evidence="2 4" id="KW-0238">DNA-binding</keyword>
<evidence type="ECO:0000256" key="3">
    <source>
        <dbReference type="ARBA" id="ARBA00023163"/>
    </source>
</evidence>
<evidence type="ECO:0000256" key="4">
    <source>
        <dbReference type="PROSITE-ProRule" id="PRU00335"/>
    </source>
</evidence>
<dbReference type="PRINTS" id="PR00455">
    <property type="entry name" value="HTHTETR"/>
</dbReference>
<accession>A0ABX8CI71</accession>
<name>A0ABX8CI71_9NOCA</name>
<dbReference type="Proteomes" id="UP000683310">
    <property type="component" value="Chromosome"/>
</dbReference>
<keyword evidence="1" id="KW-0805">Transcription regulation</keyword>
<protein>
    <submittedName>
        <fullName evidence="6">TetR/AcrR family transcriptional regulator</fullName>
    </submittedName>
</protein>
<keyword evidence="7" id="KW-1185">Reference proteome</keyword>
<dbReference type="InterPro" id="IPR009057">
    <property type="entry name" value="Homeodomain-like_sf"/>
</dbReference>
<dbReference type="RefSeq" id="WP_213555701.1">
    <property type="nucleotide sequence ID" value="NZ_JBHXAJ010000034.1"/>
</dbReference>
<evidence type="ECO:0000313" key="6">
    <source>
        <dbReference type="EMBL" id="QVI19669.1"/>
    </source>
</evidence>
<keyword evidence="3" id="KW-0804">Transcription</keyword>
<organism evidence="6 7">
    <name type="scientific">Nocardia tengchongensis</name>
    <dbReference type="NCBI Taxonomy" id="2055889"/>
    <lineage>
        <taxon>Bacteria</taxon>
        <taxon>Bacillati</taxon>
        <taxon>Actinomycetota</taxon>
        <taxon>Actinomycetes</taxon>
        <taxon>Mycobacteriales</taxon>
        <taxon>Nocardiaceae</taxon>
        <taxon>Nocardia</taxon>
    </lineage>
</organism>
<dbReference type="PROSITE" id="PS50977">
    <property type="entry name" value="HTH_TETR_2"/>
    <property type="match status" value="1"/>
</dbReference>
<evidence type="ECO:0000256" key="1">
    <source>
        <dbReference type="ARBA" id="ARBA00023015"/>
    </source>
</evidence>
<dbReference type="InterPro" id="IPR023772">
    <property type="entry name" value="DNA-bd_HTH_TetR-type_CS"/>
</dbReference>
<dbReference type="InterPro" id="IPR001647">
    <property type="entry name" value="HTH_TetR"/>
</dbReference>
<evidence type="ECO:0000256" key="2">
    <source>
        <dbReference type="ARBA" id="ARBA00023125"/>
    </source>
</evidence>
<dbReference type="PANTHER" id="PTHR30055:SF234">
    <property type="entry name" value="HTH-TYPE TRANSCRIPTIONAL REGULATOR BETI"/>
    <property type="match status" value="1"/>
</dbReference>
<dbReference type="Gene3D" id="1.10.357.10">
    <property type="entry name" value="Tetracycline Repressor, domain 2"/>
    <property type="match status" value="1"/>
</dbReference>
<evidence type="ECO:0000313" key="7">
    <source>
        <dbReference type="Proteomes" id="UP000683310"/>
    </source>
</evidence>
<dbReference type="InterPro" id="IPR050109">
    <property type="entry name" value="HTH-type_TetR-like_transc_reg"/>
</dbReference>
<dbReference type="PANTHER" id="PTHR30055">
    <property type="entry name" value="HTH-TYPE TRANSCRIPTIONAL REGULATOR RUTR"/>
    <property type="match status" value="1"/>
</dbReference>
<dbReference type="EMBL" id="CP074371">
    <property type="protein sequence ID" value="QVI19669.1"/>
    <property type="molecule type" value="Genomic_DNA"/>
</dbReference>
<sequence>MVGVAEVVGRRELNKLATRRALLDAANDLFSVQGYAATTVREIADRAGVTERTFFRYFAGKEELLVEDLVAQMPVITESIKARPAEEPPLVAVERAIVALIEWVRDLHEPTAVSLFLDRRPASGLGRSVATLTLKFEDAMASALGDRLARLDPAPADIDLRAAVYGRTAVAILRSALIRDLQLRNTGAEPRPLLTESIRAAFAAASEGWGPGSASIPFDGQGPSR</sequence>
<proteinExistence type="predicted"/>
<dbReference type="Pfam" id="PF00440">
    <property type="entry name" value="TetR_N"/>
    <property type="match status" value="1"/>
</dbReference>
<reference evidence="6 7" key="1">
    <citation type="submission" date="2021-04" db="EMBL/GenBank/DDBJ databases">
        <title>Nocardia tengchongensis.</title>
        <authorList>
            <person name="Zhuang k."/>
            <person name="Ran Y."/>
            <person name="Li W."/>
        </authorList>
    </citation>
    <scope>NUCLEOTIDE SEQUENCE [LARGE SCALE GENOMIC DNA]</scope>
    <source>
        <strain evidence="6 7">CFH S0057</strain>
    </source>
</reference>
<feature type="domain" description="HTH tetR-type" evidence="5">
    <location>
        <begin position="16"/>
        <end position="76"/>
    </location>
</feature>
<dbReference type="PROSITE" id="PS01081">
    <property type="entry name" value="HTH_TETR_1"/>
    <property type="match status" value="1"/>
</dbReference>
<dbReference type="SUPFAM" id="SSF46689">
    <property type="entry name" value="Homeodomain-like"/>
    <property type="match status" value="1"/>
</dbReference>
<gene>
    <name evidence="6" type="ORF">KHQ06_25350</name>
</gene>
<evidence type="ECO:0000259" key="5">
    <source>
        <dbReference type="PROSITE" id="PS50977"/>
    </source>
</evidence>